<sequence length="396" mass="44781">MAANQTINNNSISSVLDKEKLNGSNFLDWYRNLRIVLRNEQKLHHLEEALPEVPPATAPAAVRNAYTRRVAKQQEVAYIILVSMTLEIQKNLEDRPAFEILQELKTIFQQQVEQELFKTVKAFHACKHEEGQSVSTYVLKIKAYLDQMERLGYPMPLVFGAGGSELGLASYRSSEDYFPATCEQELCPFNFLLASYQVSSSELSLASYRTISVGTLKETLTEGTKGALHLGPERPRVYSDLTSEEKDRYNADIRATKILLQGLPKDIYSLINHYTDAKEIWDNVKMLLEGSKLIKEDRESQLGLRDSNYDQLYAYLKQHEGRQKRGQENNTQGAGAAGYGEGAQNIVGFANLEYFKEKMLLMQAKENGVKLDEEQLLFIACGQDNVVDNDMDGQPI</sequence>
<accession>A0A699HD74</accession>
<dbReference type="PANTHER" id="PTHR37610">
    <property type="entry name" value="CCHC-TYPE DOMAIN-CONTAINING PROTEIN"/>
    <property type="match status" value="1"/>
</dbReference>
<dbReference type="EMBL" id="BKCJ010139002">
    <property type="protein sequence ID" value="GEX91942.1"/>
    <property type="molecule type" value="Genomic_DNA"/>
</dbReference>
<dbReference type="AlphaFoldDB" id="A0A699HD74"/>
<protein>
    <submittedName>
        <fullName evidence="1">Zinc finger, CCHC-type</fullName>
    </submittedName>
</protein>
<reference evidence="1" key="1">
    <citation type="journal article" date="2019" name="Sci. Rep.">
        <title>Draft genome of Tanacetum cinerariifolium, the natural source of mosquito coil.</title>
        <authorList>
            <person name="Yamashiro T."/>
            <person name="Shiraishi A."/>
            <person name="Satake H."/>
            <person name="Nakayama K."/>
        </authorList>
    </citation>
    <scope>NUCLEOTIDE SEQUENCE</scope>
</reference>
<name>A0A699HD74_TANCI</name>
<comment type="caution">
    <text evidence="1">The sequence shown here is derived from an EMBL/GenBank/DDBJ whole genome shotgun (WGS) entry which is preliminary data.</text>
</comment>
<organism evidence="1">
    <name type="scientific">Tanacetum cinerariifolium</name>
    <name type="common">Dalmatian daisy</name>
    <name type="synonym">Chrysanthemum cinerariifolium</name>
    <dbReference type="NCBI Taxonomy" id="118510"/>
    <lineage>
        <taxon>Eukaryota</taxon>
        <taxon>Viridiplantae</taxon>
        <taxon>Streptophyta</taxon>
        <taxon>Embryophyta</taxon>
        <taxon>Tracheophyta</taxon>
        <taxon>Spermatophyta</taxon>
        <taxon>Magnoliopsida</taxon>
        <taxon>eudicotyledons</taxon>
        <taxon>Gunneridae</taxon>
        <taxon>Pentapetalae</taxon>
        <taxon>asterids</taxon>
        <taxon>campanulids</taxon>
        <taxon>Asterales</taxon>
        <taxon>Asteraceae</taxon>
        <taxon>Asteroideae</taxon>
        <taxon>Anthemideae</taxon>
        <taxon>Anthemidinae</taxon>
        <taxon>Tanacetum</taxon>
    </lineage>
</organism>
<gene>
    <name evidence="1" type="ORF">Tci_363917</name>
</gene>
<evidence type="ECO:0000313" key="1">
    <source>
        <dbReference type="EMBL" id="GEX91942.1"/>
    </source>
</evidence>
<proteinExistence type="predicted"/>
<dbReference type="PANTHER" id="PTHR37610:SF40">
    <property type="entry name" value="OS01G0909600 PROTEIN"/>
    <property type="match status" value="1"/>
</dbReference>